<name>A0AAD4M6M4_9AGAM</name>
<dbReference type="EMBL" id="WTXG01000009">
    <property type="protein sequence ID" value="KAI0303489.1"/>
    <property type="molecule type" value="Genomic_DNA"/>
</dbReference>
<dbReference type="PANTHER" id="PTHR47369:SF2">
    <property type="entry name" value="BTB_POZ DOMAIN-CONTAINING PROTEIN 2"/>
    <property type="match status" value="1"/>
</dbReference>
<comment type="caution">
    <text evidence="2">The sequence shown here is derived from an EMBL/GenBank/DDBJ whole genome shotgun (WGS) entry which is preliminary data.</text>
</comment>
<dbReference type="Proteomes" id="UP001203297">
    <property type="component" value="Unassembled WGS sequence"/>
</dbReference>
<sequence>MTTLINHLYHTGFQSGNYADTLLHVHQNTYHLHAIILSRSPYLVQLMSTSPQVSGQRVIYIPLGKDSEATLDGFAIALGYLYSPASLALIKPENARGVLAAGCLLGGVDDLCNYAYEACREAINLSTIASWLAFVDATPHSDDTASPGPSPIPTSAFGSYTLRLRESVLHFLMIILPAELDLCRDSLASSRSNSASPSPASSGRDTLLQIFSQVPFDAFKAIVESPAFQIGSEQARFQFAKDAIQLRKHGVARSTGAEEAVVLAFGGGNTGGSVVHVTRKISAVSCRPL</sequence>
<protein>
    <recommendedName>
        <fullName evidence="1">BTB domain-containing protein</fullName>
    </recommendedName>
</protein>
<proteinExistence type="predicted"/>
<keyword evidence="3" id="KW-1185">Reference proteome</keyword>
<feature type="domain" description="BTB" evidence="1">
    <location>
        <begin position="19"/>
        <end position="83"/>
    </location>
</feature>
<evidence type="ECO:0000259" key="1">
    <source>
        <dbReference type="PROSITE" id="PS50097"/>
    </source>
</evidence>
<dbReference type="InterPro" id="IPR011333">
    <property type="entry name" value="SKP1/BTB/POZ_sf"/>
</dbReference>
<gene>
    <name evidence="2" type="ORF">B0F90DRAFT_1378437</name>
</gene>
<dbReference type="PROSITE" id="PS50097">
    <property type="entry name" value="BTB"/>
    <property type="match status" value="1"/>
</dbReference>
<accession>A0AAD4M6M4</accession>
<dbReference type="Gene3D" id="3.30.710.10">
    <property type="entry name" value="Potassium Channel Kv1.1, Chain A"/>
    <property type="match status" value="1"/>
</dbReference>
<evidence type="ECO:0000313" key="3">
    <source>
        <dbReference type="Proteomes" id="UP001203297"/>
    </source>
</evidence>
<organism evidence="2 3">
    <name type="scientific">Multifurca ochricompacta</name>
    <dbReference type="NCBI Taxonomy" id="376703"/>
    <lineage>
        <taxon>Eukaryota</taxon>
        <taxon>Fungi</taxon>
        <taxon>Dikarya</taxon>
        <taxon>Basidiomycota</taxon>
        <taxon>Agaricomycotina</taxon>
        <taxon>Agaricomycetes</taxon>
        <taxon>Russulales</taxon>
        <taxon>Russulaceae</taxon>
        <taxon>Multifurca</taxon>
    </lineage>
</organism>
<evidence type="ECO:0000313" key="2">
    <source>
        <dbReference type="EMBL" id="KAI0303489.1"/>
    </source>
</evidence>
<dbReference type="SUPFAM" id="SSF54695">
    <property type="entry name" value="POZ domain"/>
    <property type="match status" value="1"/>
</dbReference>
<dbReference type="InterPro" id="IPR000210">
    <property type="entry name" value="BTB/POZ_dom"/>
</dbReference>
<reference evidence="2" key="1">
    <citation type="journal article" date="2022" name="New Phytol.">
        <title>Evolutionary transition to the ectomycorrhizal habit in the genomes of a hyperdiverse lineage of mushroom-forming fungi.</title>
        <authorList>
            <person name="Looney B."/>
            <person name="Miyauchi S."/>
            <person name="Morin E."/>
            <person name="Drula E."/>
            <person name="Courty P.E."/>
            <person name="Kohler A."/>
            <person name="Kuo A."/>
            <person name="LaButti K."/>
            <person name="Pangilinan J."/>
            <person name="Lipzen A."/>
            <person name="Riley R."/>
            <person name="Andreopoulos W."/>
            <person name="He G."/>
            <person name="Johnson J."/>
            <person name="Nolan M."/>
            <person name="Tritt A."/>
            <person name="Barry K.W."/>
            <person name="Grigoriev I.V."/>
            <person name="Nagy L.G."/>
            <person name="Hibbett D."/>
            <person name="Henrissat B."/>
            <person name="Matheny P.B."/>
            <person name="Labbe J."/>
            <person name="Martin F.M."/>
        </authorList>
    </citation>
    <scope>NUCLEOTIDE SEQUENCE</scope>
    <source>
        <strain evidence="2">BPL690</strain>
    </source>
</reference>
<dbReference type="AlphaFoldDB" id="A0AAD4M6M4"/>
<dbReference type="PANTHER" id="PTHR47369">
    <property type="entry name" value="BTB/POZ DOMAIN-CONTAINING PROTEIN"/>
    <property type="match status" value="1"/>
</dbReference>